<protein>
    <recommendedName>
        <fullName evidence="4">EpsG family protein</fullName>
    </recommendedName>
</protein>
<feature type="transmembrane region" description="Helical" evidence="1">
    <location>
        <begin position="266"/>
        <end position="284"/>
    </location>
</feature>
<evidence type="ECO:0000313" key="3">
    <source>
        <dbReference type="Proteomes" id="UP000016521"/>
    </source>
</evidence>
<feature type="transmembrane region" description="Helical" evidence="1">
    <location>
        <begin position="28"/>
        <end position="45"/>
    </location>
</feature>
<sequence length="353" mass="41461">MAPYFMAFFGLIFLSFFERYRLLLNGRLPLVVAFLFMVAFTGLRGDVGTDTSSYLNIFKAINVYEVILEPCFYYLNKLTYFFGFDFEAFLIIVSIISLFFYFYSLYKFLGVGLVLAAFLIIYSDTYMYFNLSGLRQGLALSVVMLAGYYALHQKFLAFAFLVLLATLFHKTALVAFLYWPLMNFDFSRYLNFFSFSILIFLGVGWFSLSGEVVSILERVVNFKGAEMYLSESYNQFSMEAYLNGLIRRVYPLFFVFLIFRFNLTDLFLKKLFSVYSFGFLFYLLNYPVLQDVTVRLSSYFLIFESVLVVYMFSKIQHVSNRLIFILVVLFVLLYKLFSYANNPDYNYVVFSIF</sequence>
<evidence type="ECO:0000256" key="1">
    <source>
        <dbReference type="SAM" id="Phobius"/>
    </source>
</evidence>
<keyword evidence="1" id="KW-1133">Transmembrane helix</keyword>
<evidence type="ECO:0008006" key="4">
    <source>
        <dbReference type="Google" id="ProtNLM"/>
    </source>
</evidence>
<feature type="transmembrane region" description="Helical" evidence="1">
    <location>
        <begin position="240"/>
        <end position="259"/>
    </location>
</feature>
<feature type="transmembrane region" description="Helical" evidence="1">
    <location>
        <begin position="190"/>
        <end position="208"/>
    </location>
</feature>
<name>A0ABM6NJI7_PSEO7</name>
<dbReference type="Pfam" id="PF14897">
    <property type="entry name" value="EpsG"/>
    <property type="match status" value="1"/>
</dbReference>
<feature type="transmembrane region" description="Helical" evidence="1">
    <location>
        <begin position="296"/>
        <end position="313"/>
    </location>
</feature>
<organism evidence="2 3">
    <name type="scientific">Pseudoalteromonas piscicida</name>
    <dbReference type="NCBI Taxonomy" id="43662"/>
    <lineage>
        <taxon>Bacteria</taxon>
        <taxon>Pseudomonadati</taxon>
        <taxon>Pseudomonadota</taxon>
        <taxon>Gammaproteobacteria</taxon>
        <taxon>Alteromonadales</taxon>
        <taxon>Pseudoalteromonadaceae</taxon>
        <taxon>Pseudoalteromonas</taxon>
    </lineage>
</organism>
<dbReference type="Proteomes" id="UP000016521">
    <property type="component" value="Chromosome I"/>
</dbReference>
<dbReference type="EMBL" id="CP011924">
    <property type="protein sequence ID" value="ATD08972.1"/>
    <property type="molecule type" value="Genomic_DNA"/>
</dbReference>
<evidence type="ECO:0000313" key="2">
    <source>
        <dbReference type="EMBL" id="ATD08972.1"/>
    </source>
</evidence>
<proteinExistence type="predicted"/>
<reference evidence="2 3" key="1">
    <citation type="submission" date="2015-06" db="EMBL/GenBank/DDBJ databases">
        <authorList>
            <person name="Xie B.-B."/>
            <person name="Rong J.-C."/>
            <person name="Qin Q.-L."/>
            <person name="Zhang Y.-Z."/>
        </authorList>
    </citation>
    <scope>NUCLEOTIDE SEQUENCE [LARGE SCALE GENOMIC DNA]</scope>
    <source>
        <strain evidence="2 3">JCM 20779</strain>
    </source>
</reference>
<dbReference type="InterPro" id="IPR049458">
    <property type="entry name" value="EpsG-like"/>
</dbReference>
<accession>A0ABM6NJI7</accession>
<gene>
    <name evidence="2" type="ORF">PPIS_a4330</name>
</gene>
<keyword evidence="1" id="KW-0812">Transmembrane</keyword>
<feature type="transmembrane region" description="Helical" evidence="1">
    <location>
        <begin position="157"/>
        <end position="178"/>
    </location>
</feature>
<keyword evidence="3" id="KW-1185">Reference proteome</keyword>
<keyword evidence="1" id="KW-0472">Membrane</keyword>
<feature type="transmembrane region" description="Helical" evidence="1">
    <location>
        <begin position="108"/>
        <end position="127"/>
    </location>
</feature>
<feature type="transmembrane region" description="Helical" evidence="1">
    <location>
        <begin position="322"/>
        <end position="340"/>
    </location>
</feature>
<feature type="transmembrane region" description="Helical" evidence="1">
    <location>
        <begin position="82"/>
        <end position="102"/>
    </location>
</feature>